<dbReference type="Proteomes" id="UP000054560">
    <property type="component" value="Unassembled WGS sequence"/>
</dbReference>
<gene>
    <name evidence="1" type="ORF">SARC_08459</name>
</gene>
<dbReference type="GeneID" id="25908963"/>
<organism evidence="1 2">
    <name type="scientific">Sphaeroforma arctica JP610</name>
    <dbReference type="NCBI Taxonomy" id="667725"/>
    <lineage>
        <taxon>Eukaryota</taxon>
        <taxon>Ichthyosporea</taxon>
        <taxon>Ichthyophonida</taxon>
        <taxon>Sphaeroforma</taxon>
    </lineage>
</organism>
<keyword evidence="2" id="KW-1185">Reference proteome</keyword>
<dbReference type="RefSeq" id="XP_014153034.1">
    <property type="nucleotide sequence ID" value="XM_014297559.1"/>
</dbReference>
<accession>A0A0L0FQR7</accession>
<sequence length="65" mass="7359">MPIFGRNHVRFQSSDGILFNVSEEVVEMCPTAKHLLLKKRTWFRNALGGSVFSIEGIPAHVFSVR</sequence>
<evidence type="ECO:0000313" key="2">
    <source>
        <dbReference type="Proteomes" id="UP000054560"/>
    </source>
</evidence>
<evidence type="ECO:0000313" key="1">
    <source>
        <dbReference type="EMBL" id="KNC79132.1"/>
    </source>
</evidence>
<dbReference type="EMBL" id="KQ242359">
    <property type="protein sequence ID" value="KNC79132.1"/>
    <property type="molecule type" value="Genomic_DNA"/>
</dbReference>
<reference evidence="1 2" key="1">
    <citation type="submission" date="2011-02" db="EMBL/GenBank/DDBJ databases">
        <title>The Genome Sequence of Sphaeroforma arctica JP610.</title>
        <authorList>
            <consortium name="The Broad Institute Genome Sequencing Platform"/>
            <person name="Russ C."/>
            <person name="Cuomo C."/>
            <person name="Young S.K."/>
            <person name="Zeng Q."/>
            <person name="Gargeya S."/>
            <person name="Alvarado L."/>
            <person name="Berlin A."/>
            <person name="Chapman S.B."/>
            <person name="Chen Z."/>
            <person name="Freedman E."/>
            <person name="Gellesch M."/>
            <person name="Goldberg J."/>
            <person name="Griggs A."/>
            <person name="Gujja S."/>
            <person name="Heilman E."/>
            <person name="Heiman D."/>
            <person name="Howarth C."/>
            <person name="Mehta T."/>
            <person name="Neiman D."/>
            <person name="Pearson M."/>
            <person name="Roberts A."/>
            <person name="Saif S."/>
            <person name="Shea T."/>
            <person name="Shenoy N."/>
            <person name="Sisk P."/>
            <person name="Stolte C."/>
            <person name="Sykes S."/>
            <person name="White J."/>
            <person name="Yandava C."/>
            <person name="Burger G."/>
            <person name="Gray M.W."/>
            <person name="Holland P.W.H."/>
            <person name="King N."/>
            <person name="Lang F.B.F."/>
            <person name="Roger A.J."/>
            <person name="Ruiz-Trillo I."/>
            <person name="Haas B."/>
            <person name="Nusbaum C."/>
            <person name="Birren B."/>
        </authorList>
    </citation>
    <scope>NUCLEOTIDE SEQUENCE [LARGE SCALE GENOMIC DNA]</scope>
    <source>
        <strain evidence="1 2">JP610</strain>
    </source>
</reference>
<dbReference type="AlphaFoldDB" id="A0A0L0FQR7"/>
<name>A0A0L0FQR7_9EUKA</name>
<protein>
    <submittedName>
        <fullName evidence="1">Uncharacterized protein</fullName>
    </submittedName>
</protein>
<proteinExistence type="predicted"/>